<accession>A0A8H7VVQ0</accession>
<protein>
    <submittedName>
        <fullName evidence="1">Uncharacterized protein</fullName>
    </submittedName>
</protein>
<proteinExistence type="predicted"/>
<sequence length="127" mass="14341">VFKKPKDFYDHAFEIAEVFENAERIELNDFSEGNLFNKIWQFVFKCFKGSPIEAKLGERVSTACSLGINESRGLEGSSKRERKVTGVKVDILSKAGRHEVGNWGVGKEDVPIDDKYLDDGMIKLPKT</sequence>
<keyword evidence="2" id="KW-1185">Reference proteome</keyword>
<comment type="caution">
    <text evidence="1">The sequence shown here is derived from an EMBL/GenBank/DDBJ whole genome shotgun (WGS) entry which is preliminary data.</text>
</comment>
<feature type="non-terminal residue" evidence="1">
    <location>
        <position position="1"/>
    </location>
</feature>
<dbReference type="AlphaFoldDB" id="A0A8H7VVQ0"/>
<reference evidence="1" key="1">
    <citation type="submission" date="2021-01" db="EMBL/GenBank/DDBJ databases">
        <title>Metabolic potential, ecology and presence of endohyphal bacteria is reflected in genomic diversity of Mucoromycotina.</title>
        <authorList>
            <person name="Muszewska A."/>
            <person name="Okrasinska A."/>
            <person name="Steczkiewicz K."/>
            <person name="Drgas O."/>
            <person name="Orlowska M."/>
            <person name="Perlinska-Lenart U."/>
            <person name="Aleksandrzak-Piekarczyk T."/>
            <person name="Szatraj K."/>
            <person name="Zielenkiewicz U."/>
            <person name="Pilsyk S."/>
            <person name="Malc E."/>
            <person name="Mieczkowski P."/>
            <person name="Kruszewska J.S."/>
            <person name="Biernat P."/>
            <person name="Pawlowska J."/>
        </authorList>
    </citation>
    <scope>NUCLEOTIDE SEQUENCE</scope>
    <source>
        <strain evidence="1">WA0000018081</strain>
    </source>
</reference>
<evidence type="ECO:0000313" key="1">
    <source>
        <dbReference type="EMBL" id="KAG2234950.1"/>
    </source>
</evidence>
<evidence type="ECO:0000313" key="2">
    <source>
        <dbReference type="Proteomes" id="UP000613177"/>
    </source>
</evidence>
<name>A0A8H7VVQ0_9FUNG</name>
<dbReference type="EMBL" id="JAEPRE010000042">
    <property type="protein sequence ID" value="KAG2234950.1"/>
    <property type="molecule type" value="Genomic_DNA"/>
</dbReference>
<organism evidence="1 2">
    <name type="scientific">Thamnidium elegans</name>
    <dbReference type="NCBI Taxonomy" id="101142"/>
    <lineage>
        <taxon>Eukaryota</taxon>
        <taxon>Fungi</taxon>
        <taxon>Fungi incertae sedis</taxon>
        <taxon>Mucoromycota</taxon>
        <taxon>Mucoromycotina</taxon>
        <taxon>Mucoromycetes</taxon>
        <taxon>Mucorales</taxon>
        <taxon>Mucorineae</taxon>
        <taxon>Mucoraceae</taxon>
        <taxon>Thamnidium</taxon>
    </lineage>
</organism>
<dbReference type="Proteomes" id="UP000613177">
    <property type="component" value="Unassembled WGS sequence"/>
</dbReference>
<gene>
    <name evidence="1" type="ORF">INT48_005104</name>
</gene>